<gene>
    <name evidence="1" type="ORF">LEP1GSC128_4226</name>
</gene>
<proteinExistence type="predicted"/>
<sequence length="37" mass="4138">MFPMGRSEKLNAELSYGSLCRAEPVSRRLVGIPTRSK</sequence>
<evidence type="ECO:0000313" key="1">
    <source>
        <dbReference type="EMBL" id="EKP13498.1"/>
    </source>
</evidence>
<name>A0ABN0HXH4_LEPBO</name>
<comment type="caution">
    <text evidence="1">The sequence shown here is derived from an EMBL/GenBank/DDBJ whole genome shotgun (WGS) entry which is preliminary data.</text>
</comment>
<keyword evidence="2" id="KW-1185">Reference proteome</keyword>
<dbReference type="Proteomes" id="UP000002837">
    <property type="component" value="Unassembled WGS sequence"/>
</dbReference>
<evidence type="ECO:0000313" key="2">
    <source>
        <dbReference type="Proteomes" id="UP000002837"/>
    </source>
</evidence>
<protein>
    <submittedName>
        <fullName evidence="1">Uncharacterized protein</fullName>
    </submittedName>
</protein>
<dbReference type="EMBL" id="AKWJ02000027">
    <property type="protein sequence ID" value="EKP13498.1"/>
    <property type="molecule type" value="Genomic_DNA"/>
</dbReference>
<organism evidence="1 2">
    <name type="scientific">Leptospira borgpetersenii str. 200801926</name>
    <dbReference type="NCBI Taxonomy" id="1193009"/>
    <lineage>
        <taxon>Bacteria</taxon>
        <taxon>Pseudomonadati</taxon>
        <taxon>Spirochaetota</taxon>
        <taxon>Spirochaetia</taxon>
        <taxon>Leptospirales</taxon>
        <taxon>Leptospiraceae</taxon>
        <taxon>Leptospira</taxon>
    </lineage>
</organism>
<accession>A0ABN0HXH4</accession>
<reference evidence="1" key="1">
    <citation type="submission" date="2012-09" db="EMBL/GenBank/DDBJ databases">
        <authorList>
            <person name="Harkins D.M."/>
            <person name="Durkin A.S."/>
            <person name="Brinkac L.M."/>
            <person name="Selengut J.D."/>
            <person name="Sanka R."/>
            <person name="DePew J."/>
            <person name="Purushe J."/>
            <person name="Picardeau M."/>
            <person name="Werts C."/>
            <person name="Goarant C."/>
            <person name="Vinetz J.M."/>
            <person name="Sutton G.G."/>
            <person name="Nelson W.C."/>
            <person name="Fouts D.E."/>
        </authorList>
    </citation>
    <scope>NUCLEOTIDE SEQUENCE [LARGE SCALE GENOMIC DNA]</scope>
    <source>
        <strain evidence="1">200801926</strain>
    </source>
</reference>